<sequence>MNVLITGGYGFIGSFVAERFFKEGYKIYIIDNLSTGHKENVTIPHHFYELDITDSKCEEVFRSVQFDVVVHLAAQTNVHTSIEHPYQDTHANISGLVHMLELSSKHHVRRFMLASSAAVYGNSSQLPLQEDHLCDPLSPYGMNKLLGEYYTQKWKQIYQLSSLCFRFSNVYGPRQTSSAEGGVISIFMDRLQRNEEIQVYGDGEQTRDFIYVEDVADAIFKGAKSTAEGVLNLSTNSETSINELLEKLSQFKTIHQTSYLDPKPGDIYQSRLDNRQIVKTLDWVPLYDLDKGLKKTFEWQRGTKAAGKKKTQAKKKEPIHKKIKWLPYIENLVIFILLCWFTMANHHWVQHTFIDYKIIYIIFISVLYGTRQSLISVLLSIGLYFYERLDSGRELVSLLYDTDALFNIAIYLFFGLLIGYSTDKRRADVEYAREQLENEKERYHFLNRVYRDTQVVKEELQSQIIHNEESLGTIYSIIKELELLEPQQVLQSSVEVLEKITKSSQVSVYSINEDQYYLRLMAKSQALASNHPRSIKVENEPYLKKAIEQRIIWMNKTLDPDLPMYIIPIVYENRVTSVIFVHQVAFQHFSLYRENALIVTSKLIATSLSRAIQFETTNANEKYMPGTKIILEPYFTSMLANMQEGKRKQLVTFTLLRIIRTSLSEQAVGQLLHKMLRDTDAFGYYHGAICILLHNTNPDEADIVIQRLEHSRIFVEMMSEDRLYA</sequence>
<dbReference type="SUPFAM" id="SSF55781">
    <property type="entry name" value="GAF domain-like"/>
    <property type="match status" value="1"/>
</dbReference>
<dbReference type="InterPro" id="IPR036291">
    <property type="entry name" value="NAD(P)-bd_dom_sf"/>
</dbReference>
<comment type="similarity">
    <text evidence="1">Belongs to the NAD(P)-dependent epimerase/dehydratase family.</text>
</comment>
<evidence type="ECO:0000256" key="2">
    <source>
        <dbReference type="SAM" id="Phobius"/>
    </source>
</evidence>
<dbReference type="Pfam" id="PF01370">
    <property type="entry name" value="Epimerase"/>
    <property type="match status" value="1"/>
</dbReference>
<dbReference type="Gene3D" id="3.40.50.720">
    <property type="entry name" value="NAD(P)-binding Rossmann-like Domain"/>
    <property type="match status" value="1"/>
</dbReference>
<dbReference type="InterPro" id="IPR001509">
    <property type="entry name" value="Epimerase_deHydtase"/>
</dbReference>
<feature type="transmembrane region" description="Helical" evidence="2">
    <location>
        <begin position="358"/>
        <end position="386"/>
    </location>
</feature>
<evidence type="ECO:0000259" key="3">
    <source>
        <dbReference type="Pfam" id="PF01370"/>
    </source>
</evidence>
<dbReference type="Gene3D" id="3.90.25.10">
    <property type="entry name" value="UDP-galactose 4-epimerase, domain 1"/>
    <property type="match status" value="1"/>
</dbReference>
<keyword evidence="2" id="KW-0812">Transmembrane</keyword>
<accession>A0ABW5R6P2</accession>
<protein>
    <submittedName>
        <fullName evidence="4">NAD-dependent epimerase/dehydratase family protein</fullName>
    </submittedName>
</protein>
<dbReference type="RefSeq" id="WP_379928144.1">
    <property type="nucleotide sequence ID" value="NZ_JBHUMM010000005.1"/>
</dbReference>
<feature type="transmembrane region" description="Helical" evidence="2">
    <location>
        <begin position="398"/>
        <end position="420"/>
    </location>
</feature>
<evidence type="ECO:0000256" key="1">
    <source>
        <dbReference type="ARBA" id="ARBA00007637"/>
    </source>
</evidence>
<dbReference type="SUPFAM" id="SSF51735">
    <property type="entry name" value="NAD(P)-binding Rossmann-fold domains"/>
    <property type="match status" value="1"/>
</dbReference>
<comment type="caution">
    <text evidence="4">The sequence shown here is derived from an EMBL/GenBank/DDBJ whole genome shotgun (WGS) entry which is preliminary data.</text>
</comment>
<keyword evidence="5" id="KW-1185">Reference proteome</keyword>
<evidence type="ECO:0000313" key="5">
    <source>
        <dbReference type="Proteomes" id="UP001597497"/>
    </source>
</evidence>
<reference evidence="5" key="1">
    <citation type="journal article" date="2019" name="Int. J. Syst. Evol. Microbiol.">
        <title>The Global Catalogue of Microorganisms (GCM) 10K type strain sequencing project: providing services to taxonomists for standard genome sequencing and annotation.</title>
        <authorList>
            <consortium name="The Broad Institute Genomics Platform"/>
            <consortium name="The Broad Institute Genome Sequencing Center for Infectious Disease"/>
            <person name="Wu L."/>
            <person name="Ma J."/>
        </authorList>
    </citation>
    <scope>NUCLEOTIDE SEQUENCE [LARGE SCALE GENOMIC DNA]</scope>
    <source>
        <strain evidence="5">KCTC 33676</strain>
    </source>
</reference>
<gene>
    <name evidence="4" type="ORF">ACFSUC_03735</name>
</gene>
<keyword evidence="2" id="KW-1133">Transmembrane helix</keyword>
<feature type="transmembrane region" description="Helical" evidence="2">
    <location>
        <begin position="325"/>
        <end position="343"/>
    </location>
</feature>
<feature type="domain" description="NAD-dependent epimerase/dehydratase" evidence="3">
    <location>
        <begin position="3"/>
        <end position="225"/>
    </location>
</feature>
<organism evidence="4 5">
    <name type="scientific">Marinicrinis sediminis</name>
    <dbReference type="NCBI Taxonomy" id="1652465"/>
    <lineage>
        <taxon>Bacteria</taxon>
        <taxon>Bacillati</taxon>
        <taxon>Bacillota</taxon>
        <taxon>Bacilli</taxon>
        <taxon>Bacillales</taxon>
        <taxon>Paenibacillaceae</taxon>
    </lineage>
</organism>
<dbReference type="Proteomes" id="UP001597497">
    <property type="component" value="Unassembled WGS sequence"/>
</dbReference>
<evidence type="ECO:0000313" key="4">
    <source>
        <dbReference type="EMBL" id="MFD2670720.1"/>
    </source>
</evidence>
<keyword evidence="2" id="KW-0472">Membrane</keyword>
<name>A0ABW5R6P2_9BACL</name>
<dbReference type="EMBL" id="JBHUMM010000005">
    <property type="protein sequence ID" value="MFD2670720.1"/>
    <property type="molecule type" value="Genomic_DNA"/>
</dbReference>
<proteinExistence type="inferred from homology"/>
<dbReference type="PANTHER" id="PTHR43000">
    <property type="entry name" value="DTDP-D-GLUCOSE 4,6-DEHYDRATASE-RELATED"/>
    <property type="match status" value="1"/>
</dbReference>